<dbReference type="PANTHER" id="PTHR37844">
    <property type="entry name" value="SER/THR PROTEIN PHOSPHATASE SUPERFAMILY (AFU_ORTHOLOGUE AFUA_1G14840)"/>
    <property type="match status" value="1"/>
</dbReference>
<dbReference type="AlphaFoldDB" id="A0A5C2RXX3"/>
<dbReference type="InterPro" id="IPR029052">
    <property type="entry name" value="Metallo-depent_PP-like"/>
</dbReference>
<organism evidence="2 3">
    <name type="scientific">Lentinus tigrinus ALCF2SS1-6</name>
    <dbReference type="NCBI Taxonomy" id="1328759"/>
    <lineage>
        <taxon>Eukaryota</taxon>
        <taxon>Fungi</taxon>
        <taxon>Dikarya</taxon>
        <taxon>Basidiomycota</taxon>
        <taxon>Agaricomycotina</taxon>
        <taxon>Agaricomycetes</taxon>
        <taxon>Polyporales</taxon>
        <taxon>Polyporaceae</taxon>
        <taxon>Lentinus</taxon>
    </lineage>
</organism>
<dbReference type="Gene3D" id="3.60.21.10">
    <property type="match status" value="1"/>
</dbReference>
<dbReference type="SUPFAM" id="SSF56300">
    <property type="entry name" value="Metallo-dependent phosphatases"/>
    <property type="match status" value="1"/>
</dbReference>
<evidence type="ECO:0000313" key="3">
    <source>
        <dbReference type="Proteomes" id="UP000313359"/>
    </source>
</evidence>
<accession>A0A5C2RXX3</accession>
<name>A0A5C2RXX3_9APHY</name>
<keyword evidence="3" id="KW-1185">Reference proteome</keyword>
<gene>
    <name evidence="2" type="ORF">L227DRAFT_566381</name>
</gene>
<dbReference type="GO" id="GO:0016787">
    <property type="term" value="F:hydrolase activity"/>
    <property type="evidence" value="ECO:0007669"/>
    <property type="project" value="InterPro"/>
</dbReference>
<evidence type="ECO:0000313" key="2">
    <source>
        <dbReference type="EMBL" id="RPD55834.1"/>
    </source>
</evidence>
<dbReference type="EMBL" id="ML122292">
    <property type="protein sequence ID" value="RPD55834.1"/>
    <property type="molecule type" value="Genomic_DNA"/>
</dbReference>
<sequence>MDIPLGTSGEPMHIQVLSDLHLEVSKPAVGGGYTTFEYDFPARADILALLGDIGTTNDDRFFDWLRVQLKRFKLVFFLSGNHEAYRSFIKDATSRLAAFAKESEKQANSSTPDVNYGRFVVLDRTRYDLSDTLTVLGCTLWSHLDPKHVELIHLGLNDFHMIKDFTPDVYQSLHKRDAEWLSRTVTDIAHDEPHRRLIVMTHHAPTVDDTSNPMYRGGQMGSAFSTELSQTEWWPHIKVWMFGHTHWPCDFERNGVRVLSNPKGYRTAGDDGYDPEMVVEV</sequence>
<dbReference type="Pfam" id="PF00149">
    <property type="entry name" value="Metallophos"/>
    <property type="match status" value="1"/>
</dbReference>
<reference evidence="2" key="1">
    <citation type="journal article" date="2018" name="Genome Biol. Evol.">
        <title>Genomics and development of Lentinus tigrinus, a white-rot wood-decaying mushroom with dimorphic fruiting bodies.</title>
        <authorList>
            <person name="Wu B."/>
            <person name="Xu Z."/>
            <person name="Knudson A."/>
            <person name="Carlson A."/>
            <person name="Chen N."/>
            <person name="Kovaka S."/>
            <person name="LaButti K."/>
            <person name="Lipzen A."/>
            <person name="Pennachio C."/>
            <person name="Riley R."/>
            <person name="Schakwitz W."/>
            <person name="Umezawa K."/>
            <person name="Ohm R.A."/>
            <person name="Grigoriev I.V."/>
            <person name="Nagy L.G."/>
            <person name="Gibbons J."/>
            <person name="Hibbett D."/>
        </authorList>
    </citation>
    <scope>NUCLEOTIDE SEQUENCE [LARGE SCALE GENOMIC DNA]</scope>
    <source>
        <strain evidence="2">ALCF2SS1-6</strain>
    </source>
</reference>
<feature type="domain" description="Calcineurin-like phosphoesterase" evidence="1">
    <location>
        <begin position="12"/>
        <end position="248"/>
    </location>
</feature>
<evidence type="ECO:0000259" key="1">
    <source>
        <dbReference type="Pfam" id="PF00149"/>
    </source>
</evidence>
<dbReference type="InterPro" id="IPR004843">
    <property type="entry name" value="Calcineurin-like_PHP"/>
</dbReference>
<dbReference type="Proteomes" id="UP000313359">
    <property type="component" value="Unassembled WGS sequence"/>
</dbReference>
<dbReference type="OrthoDB" id="550558at2759"/>
<proteinExistence type="predicted"/>
<dbReference type="PANTHER" id="PTHR37844:SF2">
    <property type="entry name" value="SER_THR PROTEIN PHOSPHATASE SUPERFAMILY (AFU_ORTHOLOGUE AFUA_1G14840)"/>
    <property type="match status" value="1"/>
</dbReference>
<protein>
    <submittedName>
        <fullName evidence="2">Ser/Thr protein phosphatase protein</fullName>
    </submittedName>
</protein>